<dbReference type="EMBL" id="AJLO02000029">
    <property type="protein sequence ID" value="KOE98371.1"/>
    <property type="molecule type" value="Genomic_DNA"/>
</dbReference>
<evidence type="ECO:0000313" key="1">
    <source>
        <dbReference type="EMBL" id="KOE98371.1"/>
    </source>
</evidence>
<evidence type="ECO:0000313" key="2">
    <source>
        <dbReference type="Proteomes" id="UP000036890"/>
    </source>
</evidence>
<dbReference type="AlphaFoldDB" id="A0A0L8A819"/>
<evidence type="ECO:0008006" key="3">
    <source>
        <dbReference type="Google" id="ProtNLM"/>
    </source>
</evidence>
<organism evidence="1 2">
    <name type="scientific">Stenotrophomonas geniculata N1</name>
    <dbReference type="NCBI Taxonomy" id="1167641"/>
    <lineage>
        <taxon>Bacteria</taxon>
        <taxon>Pseudomonadati</taxon>
        <taxon>Pseudomonadota</taxon>
        <taxon>Gammaproteobacteria</taxon>
        <taxon>Lysobacterales</taxon>
        <taxon>Lysobacteraceae</taxon>
        <taxon>Stenotrophomonas</taxon>
    </lineage>
</organism>
<protein>
    <recommendedName>
        <fullName evidence="3">DUF4304 domain-containing protein</fullName>
    </recommendedName>
</protein>
<proteinExistence type="predicted"/>
<reference evidence="1 2" key="1">
    <citation type="journal article" date="2012" name="J. Bacteriol.">
        <title>Genome sequence of a novel nicotine-degrading strain, Pseudomonas geniculata N1.</title>
        <authorList>
            <person name="Tang H."/>
            <person name="Yu H."/>
            <person name="Tai C."/>
            <person name="Huang K."/>
            <person name="Liu Y."/>
            <person name="Wang L."/>
            <person name="Yao Y."/>
            <person name="Wu G."/>
            <person name="Xu P."/>
        </authorList>
    </citation>
    <scope>NUCLEOTIDE SEQUENCE [LARGE SCALE GENOMIC DNA]</scope>
    <source>
        <strain evidence="1 2">N1</strain>
    </source>
</reference>
<dbReference type="OrthoDB" id="6041377at2"/>
<dbReference type="InterPro" id="IPR025412">
    <property type="entry name" value="DUF4304"/>
</dbReference>
<comment type="caution">
    <text evidence="1">The sequence shown here is derived from an EMBL/GenBank/DDBJ whole genome shotgun (WGS) entry which is preliminary data.</text>
</comment>
<gene>
    <name evidence="1" type="ORF">W7K_14905</name>
</gene>
<dbReference type="Pfam" id="PF14137">
    <property type="entry name" value="DUF4304"/>
    <property type="match status" value="1"/>
</dbReference>
<sequence>MKSSTVFSKCARKTGFAGTSTTRYRLLDAALLVVNHQRANENRGFYVNAGLYFPELLEYPLAPDDLETAFRYRSSIPTPHVDWRIEETPGLRRTFIQQDLEDLLQAGNRDALKGLLLFALADVAGFAASHGNRESVRRLNQDGRFRAIIRKEV</sequence>
<accession>A0A0L8A819</accession>
<name>A0A0L8A819_9GAMM</name>
<dbReference type="Proteomes" id="UP000036890">
    <property type="component" value="Unassembled WGS sequence"/>
</dbReference>
<dbReference type="RefSeq" id="WP_010482529.1">
    <property type="nucleotide sequence ID" value="NZ_AJLO02000029.1"/>
</dbReference>